<dbReference type="Proteomes" id="UP000664844">
    <property type="component" value="Unassembled WGS sequence"/>
</dbReference>
<dbReference type="RefSeq" id="WP_207090663.1">
    <property type="nucleotide sequence ID" value="NZ_JAFLQW010000664.1"/>
</dbReference>
<protein>
    <submittedName>
        <fullName evidence="1">Uncharacterized protein</fullName>
    </submittedName>
</protein>
<name>A0ABS3FYN6_9CYAN</name>
<sequence length="52" mass="6052">MGSPVMWRSPHNALFQSGDRHITHSFSLKRLYGGWSNLFLRDERSRVPKTPP</sequence>
<evidence type="ECO:0000313" key="2">
    <source>
        <dbReference type="Proteomes" id="UP000664844"/>
    </source>
</evidence>
<evidence type="ECO:0000313" key="1">
    <source>
        <dbReference type="EMBL" id="MBO0352249.1"/>
    </source>
</evidence>
<accession>A0ABS3FYN6</accession>
<organism evidence="1 2">
    <name type="scientific">Phormidium pseudopriestleyi FRX01</name>
    <dbReference type="NCBI Taxonomy" id="1759528"/>
    <lineage>
        <taxon>Bacteria</taxon>
        <taxon>Bacillati</taxon>
        <taxon>Cyanobacteriota</taxon>
        <taxon>Cyanophyceae</taxon>
        <taxon>Oscillatoriophycideae</taxon>
        <taxon>Oscillatoriales</taxon>
        <taxon>Oscillatoriaceae</taxon>
        <taxon>Phormidium</taxon>
    </lineage>
</organism>
<proteinExistence type="predicted"/>
<gene>
    <name evidence="1" type="ORF">J0895_24835</name>
</gene>
<keyword evidence="2" id="KW-1185">Reference proteome</keyword>
<reference evidence="1 2" key="1">
    <citation type="submission" date="2021-03" db="EMBL/GenBank/DDBJ databases">
        <title>Metabolic Capacity of the Antarctic Cyanobacterium Phormidium pseudopriestleyi that Sustains Oxygenic Photosynthesis in the Presence of Hydrogen Sulfide.</title>
        <authorList>
            <person name="Lumian J.E."/>
            <person name="Jungblut A.D."/>
            <person name="Dillon M.L."/>
            <person name="Hawes I."/>
            <person name="Doran P.T."/>
            <person name="Mackey T.J."/>
            <person name="Dick G.J."/>
            <person name="Grettenberger C.L."/>
            <person name="Sumner D.Y."/>
        </authorList>
    </citation>
    <scope>NUCLEOTIDE SEQUENCE [LARGE SCALE GENOMIC DNA]</scope>
    <source>
        <strain evidence="1 2">FRX01</strain>
    </source>
</reference>
<dbReference type="EMBL" id="JAFLQW010000664">
    <property type="protein sequence ID" value="MBO0352249.1"/>
    <property type="molecule type" value="Genomic_DNA"/>
</dbReference>
<comment type="caution">
    <text evidence="1">The sequence shown here is derived from an EMBL/GenBank/DDBJ whole genome shotgun (WGS) entry which is preliminary data.</text>
</comment>